<evidence type="ECO:0000313" key="2">
    <source>
        <dbReference type="EMBL" id="CEQ41896.1"/>
    </source>
</evidence>
<dbReference type="InterPro" id="IPR039254">
    <property type="entry name" value="Rds1"/>
</dbReference>
<sequence length="429" mass="47066">MRFHTSFTLATLAASSSASPLVRRQGGGSGISANATEVNAKHGKITYPVIPETFNGSSYDVPVFVSVPEGYGKKWNKNNEPYPGAAQLINPATKNGTNTTLAAPYTPAGDHPESNFDFQSLNLGMNQELIELDLFHNGLAKFSIAEFEAAGITADDRFLIEHMADQEVGHAILISNMLGVDRSAKTCVYQYPYTTVKEFILFCQVLTRWGEAGVYGFLPHLNSRSAAQMLLQSITVEARQQMAFRQLQGLPAQPEWFETGLSQSYAWTMLSRFIKSCPSTNPRIEWQNFPALTITNQPWALAGKPGINSNYTLTSGAGRELHFTWEQPGKVTGYDDLYVTSTFAGEPKFLAFFDQLNVTYAPIYDVKKGHEGLSSASARVPASIVFQPEPQVVNTVFVSLVDKDLPVSPYTISLLNNATVAGPTWFFAS</sequence>
<dbReference type="OrthoDB" id="2098436at2759"/>
<dbReference type="PANTHER" id="PTHR38705:SF1">
    <property type="entry name" value="PROTEIN RDS1"/>
    <property type="match status" value="1"/>
</dbReference>
<evidence type="ECO:0000256" key="1">
    <source>
        <dbReference type="SAM" id="SignalP"/>
    </source>
</evidence>
<dbReference type="AlphaFoldDB" id="A0A0D6EPX6"/>
<dbReference type="Proteomes" id="UP000243876">
    <property type="component" value="Unassembled WGS sequence"/>
</dbReference>
<evidence type="ECO:0000313" key="3">
    <source>
        <dbReference type="Proteomes" id="UP000243876"/>
    </source>
</evidence>
<dbReference type="PANTHER" id="PTHR38705">
    <property type="entry name" value="PROTEIN RDS1"/>
    <property type="match status" value="1"/>
</dbReference>
<keyword evidence="1" id="KW-0732">Signal</keyword>
<protein>
    <submittedName>
        <fullName evidence="2">SPOSA6832_03649-mRNA-1:cds</fullName>
    </submittedName>
</protein>
<feature type="chain" id="PRO_5002303446" evidence="1">
    <location>
        <begin position="19"/>
        <end position="429"/>
    </location>
</feature>
<dbReference type="EMBL" id="CENE01000018">
    <property type="protein sequence ID" value="CEQ41896.1"/>
    <property type="molecule type" value="Genomic_DNA"/>
</dbReference>
<organism evidence="2 3">
    <name type="scientific">Sporidiobolus salmonicolor</name>
    <name type="common">Yeast-like fungus</name>
    <name type="synonym">Sporobolomyces salmonicolor</name>
    <dbReference type="NCBI Taxonomy" id="5005"/>
    <lineage>
        <taxon>Eukaryota</taxon>
        <taxon>Fungi</taxon>
        <taxon>Dikarya</taxon>
        <taxon>Basidiomycota</taxon>
        <taxon>Pucciniomycotina</taxon>
        <taxon>Microbotryomycetes</taxon>
        <taxon>Sporidiobolales</taxon>
        <taxon>Sporidiobolaceae</taxon>
        <taxon>Sporobolomyces</taxon>
    </lineage>
</organism>
<reference evidence="3" key="1">
    <citation type="submission" date="2015-02" db="EMBL/GenBank/DDBJ databases">
        <authorList>
            <person name="Gon?alves P."/>
        </authorList>
    </citation>
    <scope>NUCLEOTIDE SEQUENCE [LARGE SCALE GENOMIC DNA]</scope>
</reference>
<accession>A0A0D6EPX6</accession>
<keyword evidence="3" id="KW-1185">Reference proteome</keyword>
<name>A0A0D6EPX6_SPOSA</name>
<feature type="signal peptide" evidence="1">
    <location>
        <begin position="1"/>
        <end position="18"/>
    </location>
</feature>
<proteinExistence type="predicted"/>
<dbReference type="Pfam" id="PF13668">
    <property type="entry name" value="Ferritin_2"/>
    <property type="match status" value="1"/>
</dbReference>
<gene>
    <name evidence="2" type="primary">SPOSA6832_03649</name>
</gene>